<name>A0A413JSU6_BACFG</name>
<protein>
    <submittedName>
        <fullName evidence="1">Uncharacterized protein</fullName>
    </submittedName>
</protein>
<evidence type="ECO:0000313" key="2">
    <source>
        <dbReference type="Proteomes" id="UP000284614"/>
    </source>
</evidence>
<dbReference type="RefSeq" id="WP_032537364.1">
    <property type="nucleotide sequence ID" value="NZ_CP131534.1"/>
</dbReference>
<dbReference type="InterPro" id="IPR036890">
    <property type="entry name" value="HATPase_C_sf"/>
</dbReference>
<gene>
    <name evidence="1" type="ORF">DXA27_22250</name>
</gene>
<proteinExistence type="predicted"/>
<sequence length="348" mass="40151">MIIKQSKRHILFLKNKSGRSLRRKIRSKRKRKLRRILKASGIMYINKSIPNSSKNRRRKEIELKVPSNFDLFNNQEDVLFFIVKLLNYKTDYRIKTIQLDLVDIDKLDSTAICMLLSVIKELSNIGICVQGNCPINIDCKKMFVESGFLNHMIDDSGNHFSSSKNLIIETGTNKTRNRNIGSVISKAMEFLNSTKKHFQPAYSVAMEICANSVEHAYKGRKKHWIIGLHKNDDNSVTFTMCDTGCGILSTLQKKYKRDIEQYLFGKTNCDILYRAFERKYGSMTGEVNRNRGLPCILDKFQSGYIKGLKVLTNDVFLDFKTKSNNRLLNSKFPGVLFSWVIDNDCINL</sequence>
<comment type="caution">
    <text evidence="1">The sequence shown here is derived from an EMBL/GenBank/DDBJ whole genome shotgun (WGS) entry which is preliminary data.</text>
</comment>
<dbReference type="Proteomes" id="UP000284614">
    <property type="component" value="Unassembled WGS sequence"/>
</dbReference>
<evidence type="ECO:0000313" key="1">
    <source>
        <dbReference type="EMBL" id="RGY64260.1"/>
    </source>
</evidence>
<dbReference type="SUPFAM" id="SSF55874">
    <property type="entry name" value="ATPase domain of HSP90 chaperone/DNA topoisomerase II/histidine kinase"/>
    <property type="match status" value="1"/>
</dbReference>
<dbReference type="Gene3D" id="3.30.565.10">
    <property type="entry name" value="Histidine kinase-like ATPase, C-terminal domain"/>
    <property type="match status" value="1"/>
</dbReference>
<dbReference type="EMBL" id="QSDG01000033">
    <property type="protein sequence ID" value="RGY64260.1"/>
    <property type="molecule type" value="Genomic_DNA"/>
</dbReference>
<organism evidence="1 2">
    <name type="scientific">Bacteroides fragilis</name>
    <dbReference type="NCBI Taxonomy" id="817"/>
    <lineage>
        <taxon>Bacteria</taxon>
        <taxon>Pseudomonadati</taxon>
        <taxon>Bacteroidota</taxon>
        <taxon>Bacteroidia</taxon>
        <taxon>Bacteroidales</taxon>
        <taxon>Bacteroidaceae</taxon>
        <taxon>Bacteroides</taxon>
    </lineage>
</organism>
<accession>A0A413JSU6</accession>
<dbReference type="AlphaFoldDB" id="A0A413JSU6"/>
<reference evidence="1 2" key="1">
    <citation type="submission" date="2018-08" db="EMBL/GenBank/DDBJ databases">
        <title>A genome reference for cultivated species of the human gut microbiota.</title>
        <authorList>
            <person name="Zou Y."/>
            <person name="Xue W."/>
            <person name="Luo G."/>
        </authorList>
    </citation>
    <scope>NUCLEOTIDE SEQUENCE [LARGE SCALE GENOMIC DNA]</scope>
    <source>
        <strain evidence="1 2">OF01-1</strain>
    </source>
</reference>